<protein>
    <submittedName>
        <fullName evidence="1">Uncharacterized protein</fullName>
    </submittedName>
</protein>
<dbReference type="STRING" id="425514.SAMN05443550_11036"/>
<dbReference type="EMBL" id="FNRA01000010">
    <property type="protein sequence ID" value="SEB08674.1"/>
    <property type="molecule type" value="Genomic_DNA"/>
</dbReference>
<evidence type="ECO:0000313" key="2">
    <source>
        <dbReference type="Proteomes" id="UP000198850"/>
    </source>
</evidence>
<name>A0A1H4GGI8_9SPHI</name>
<keyword evidence="2" id="KW-1185">Reference proteome</keyword>
<evidence type="ECO:0000313" key="1">
    <source>
        <dbReference type="EMBL" id="SEB08674.1"/>
    </source>
</evidence>
<gene>
    <name evidence="1" type="ORF">SAMN05443550_11036</name>
</gene>
<proteinExistence type="predicted"/>
<dbReference type="Proteomes" id="UP000198850">
    <property type="component" value="Unassembled WGS sequence"/>
</dbReference>
<dbReference type="AlphaFoldDB" id="A0A1H4GGI8"/>
<reference evidence="1 2" key="1">
    <citation type="submission" date="2016-10" db="EMBL/GenBank/DDBJ databases">
        <authorList>
            <person name="de Groot N.N."/>
        </authorList>
    </citation>
    <scope>NUCLEOTIDE SEQUENCE [LARGE SCALE GENOMIC DNA]</scope>
    <source>
        <strain evidence="1 2">DSM 19033</strain>
    </source>
</reference>
<sequence>MLPDGCRVPKVLFFPELDDLNVNLSAGHSFTCNYGFGNKGLRP</sequence>
<accession>A0A1H4GGI8</accession>
<organism evidence="1 2">
    <name type="scientific">Pedobacter hartonius</name>
    <dbReference type="NCBI Taxonomy" id="425514"/>
    <lineage>
        <taxon>Bacteria</taxon>
        <taxon>Pseudomonadati</taxon>
        <taxon>Bacteroidota</taxon>
        <taxon>Sphingobacteriia</taxon>
        <taxon>Sphingobacteriales</taxon>
        <taxon>Sphingobacteriaceae</taxon>
        <taxon>Pedobacter</taxon>
    </lineage>
</organism>